<reference evidence="2 3" key="1">
    <citation type="submission" date="2024-02" db="EMBL/GenBank/DDBJ databases">
        <title>Discinaceae phylogenomics.</title>
        <authorList>
            <person name="Dirks A.C."/>
            <person name="James T.Y."/>
        </authorList>
    </citation>
    <scope>NUCLEOTIDE SEQUENCE [LARGE SCALE GENOMIC DNA]</scope>
    <source>
        <strain evidence="2 3">ACD0624</strain>
    </source>
</reference>
<keyword evidence="3" id="KW-1185">Reference proteome</keyword>
<evidence type="ECO:0000313" key="3">
    <source>
        <dbReference type="Proteomes" id="UP001447188"/>
    </source>
</evidence>
<organism evidence="2 3">
    <name type="scientific">Discina gigas</name>
    <dbReference type="NCBI Taxonomy" id="1032678"/>
    <lineage>
        <taxon>Eukaryota</taxon>
        <taxon>Fungi</taxon>
        <taxon>Dikarya</taxon>
        <taxon>Ascomycota</taxon>
        <taxon>Pezizomycotina</taxon>
        <taxon>Pezizomycetes</taxon>
        <taxon>Pezizales</taxon>
        <taxon>Discinaceae</taxon>
        <taxon>Discina</taxon>
    </lineage>
</organism>
<dbReference type="EMBL" id="JBBBZM010000124">
    <property type="protein sequence ID" value="KAL0633453.1"/>
    <property type="molecule type" value="Genomic_DNA"/>
</dbReference>
<name>A0ABR3GC65_9PEZI</name>
<accession>A0ABR3GC65</accession>
<evidence type="ECO:0000256" key="1">
    <source>
        <dbReference type="SAM" id="MobiDB-lite"/>
    </source>
</evidence>
<gene>
    <name evidence="2" type="ORF">Q9L58_007623</name>
</gene>
<protein>
    <submittedName>
        <fullName evidence="2">Uncharacterized protein</fullName>
    </submittedName>
</protein>
<dbReference type="Proteomes" id="UP001447188">
    <property type="component" value="Unassembled WGS sequence"/>
</dbReference>
<proteinExistence type="predicted"/>
<comment type="caution">
    <text evidence="2">The sequence shown here is derived from an EMBL/GenBank/DDBJ whole genome shotgun (WGS) entry which is preliminary data.</text>
</comment>
<feature type="region of interest" description="Disordered" evidence="1">
    <location>
        <begin position="59"/>
        <end position="90"/>
    </location>
</feature>
<feature type="compositionally biased region" description="Basic and acidic residues" evidence="1">
    <location>
        <begin position="62"/>
        <end position="90"/>
    </location>
</feature>
<evidence type="ECO:0000313" key="2">
    <source>
        <dbReference type="EMBL" id="KAL0633453.1"/>
    </source>
</evidence>
<sequence length="135" mass="15439">MQQLRDPGVTCMGPHPLAPVDLTDTRCSRYSPLDKRTTRSDDGQMALQMTVNRQAIWGMETTEDKRPEMKWRREGQDEGIRGRGRRGGENLAREEKVAVNLSAKRNGPEYRDFISSEDTADEDWVMVDISELVLK</sequence>